<evidence type="ECO:0000313" key="10">
    <source>
        <dbReference type="Proteomes" id="UP000596742"/>
    </source>
</evidence>
<evidence type="ECO:0000259" key="7">
    <source>
        <dbReference type="Pfam" id="PF18158"/>
    </source>
</evidence>
<protein>
    <submittedName>
        <fullName evidence="9">Uncharacterized protein</fullName>
    </submittedName>
</protein>
<keyword evidence="10" id="KW-1185">Reference proteome</keyword>
<comment type="caution">
    <text evidence="9">The sequence shown here is derived from an EMBL/GenBank/DDBJ whole genome shotgun (WGS) entry which is preliminary data.</text>
</comment>
<feature type="domain" description="Acyl-CoA oxidase/dehydrogenase middle" evidence="6">
    <location>
        <begin position="218"/>
        <end position="321"/>
    </location>
</feature>
<sequence>MQNFFKKFPTQRTTRATRILTRTAYTKATTLNDNAFEYTVPFSSARLGHFTQPKPELGNFLKQDQTLLKILQKNIPKQHYQTVEDDLLRFSERIASEIDDLGFQCEKEKPYVQTFDAWGNRVDQLVTCEAWKKMHNISAEEGLISLGYENPNEEWRRLHQMSKLYIFASSSGLYSCPLAMTDGAATIIRRIENPSSQLLKAFQNLTSRNPEEFWTSGQWMTEKKGGSDVASGTETIAVEQDDGSYRLHGYKWFSSATDSDMAFTLARVVDKQNNVTEGTKGLSLFYLETKKNNGSLNNIQIIKLKDKLGTRQLPTAELLLDGTSAVRISDLGKGVAGISSMLTLTRIHNAVAACSSMRKLLILSKDYSLKREAFGNLLYIYPLHVQTLARLETEVRAATLFVFQSVLLLSKQESGKATEDELHLLRLLTPLIKLYTGKQAMSVSSEGLESFGGQGYIEETGLPNFLRDAQVLTIWEGTTNILSLDVLRCISKSNGQALISLKNDVDNKLSGTPSELSKEAEKLQMALKSVLQFVTTNQDNLDVLTFAARDLSYSLSRIYMGTLMIEHTASCGMSPVDMYACKRWCEQQLSLVSNHNQYSKQSSDMDKELVYG</sequence>
<dbReference type="InterPro" id="IPR009075">
    <property type="entry name" value="AcylCo_DH/oxidase_C"/>
</dbReference>
<dbReference type="AlphaFoldDB" id="A0A8B6C4T5"/>
<evidence type="ECO:0000259" key="6">
    <source>
        <dbReference type="Pfam" id="PF02770"/>
    </source>
</evidence>
<evidence type="ECO:0000259" key="8">
    <source>
        <dbReference type="Pfam" id="PF22217"/>
    </source>
</evidence>
<dbReference type="InterPro" id="IPR041504">
    <property type="entry name" value="AidB_N"/>
</dbReference>
<keyword evidence="4" id="KW-0560">Oxidoreductase</keyword>
<accession>A0A8B6C4T5</accession>
<evidence type="ECO:0000256" key="3">
    <source>
        <dbReference type="ARBA" id="ARBA00022827"/>
    </source>
</evidence>
<organism evidence="9 10">
    <name type="scientific">Mytilus galloprovincialis</name>
    <name type="common">Mediterranean mussel</name>
    <dbReference type="NCBI Taxonomy" id="29158"/>
    <lineage>
        <taxon>Eukaryota</taxon>
        <taxon>Metazoa</taxon>
        <taxon>Spiralia</taxon>
        <taxon>Lophotrochozoa</taxon>
        <taxon>Mollusca</taxon>
        <taxon>Bivalvia</taxon>
        <taxon>Autobranchia</taxon>
        <taxon>Pteriomorphia</taxon>
        <taxon>Mytilida</taxon>
        <taxon>Mytiloidea</taxon>
        <taxon>Mytilidae</taxon>
        <taxon>Mytilinae</taxon>
        <taxon>Mytilus</taxon>
    </lineage>
</organism>
<dbReference type="SUPFAM" id="SSF47203">
    <property type="entry name" value="Acyl-CoA dehydrogenase C-terminal domain-like"/>
    <property type="match status" value="1"/>
</dbReference>
<dbReference type="Pfam" id="PF18158">
    <property type="entry name" value="AidB_N"/>
    <property type="match status" value="1"/>
</dbReference>
<dbReference type="Gene3D" id="2.40.110.20">
    <property type="match status" value="1"/>
</dbReference>
<keyword evidence="2 4" id="KW-0285">Flavoprotein</keyword>
<dbReference type="GO" id="GO:0003995">
    <property type="term" value="F:acyl-CoA dehydrogenase activity"/>
    <property type="evidence" value="ECO:0007669"/>
    <property type="project" value="TreeGrafter"/>
</dbReference>
<dbReference type="Pfam" id="PF02770">
    <property type="entry name" value="Acyl-CoA_dh_M"/>
    <property type="match status" value="1"/>
</dbReference>
<dbReference type="Pfam" id="PF22217">
    <property type="entry name" value="ACDH-11_C"/>
    <property type="match status" value="1"/>
</dbReference>
<proteinExistence type="inferred from homology"/>
<evidence type="ECO:0000259" key="5">
    <source>
        <dbReference type="Pfam" id="PF00441"/>
    </source>
</evidence>
<dbReference type="OrthoDB" id="10251155at2759"/>
<dbReference type="Gene3D" id="1.20.140.10">
    <property type="entry name" value="Butyryl-CoA Dehydrogenase, subunit A, domain 3"/>
    <property type="match status" value="1"/>
</dbReference>
<dbReference type="PANTHER" id="PTHR42707">
    <property type="entry name" value="ACYL-COA DEHYDROGENASE"/>
    <property type="match status" value="1"/>
</dbReference>
<dbReference type="InterPro" id="IPR009100">
    <property type="entry name" value="AcylCoA_DH/oxidase_NM_dom_sf"/>
</dbReference>
<name>A0A8B6C4T5_MYTGA</name>
<dbReference type="EMBL" id="UYJE01001225">
    <property type="protein sequence ID" value="VDI00278.1"/>
    <property type="molecule type" value="Genomic_DNA"/>
</dbReference>
<dbReference type="InterPro" id="IPR006091">
    <property type="entry name" value="Acyl-CoA_Oxase/DH_mid-dom"/>
</dbReference>
<evidence type="ECO:0000256" key="4">
    <source>
        <dbReference type="RuleBase" id="RU362125"/>
    </source>
</evidence>
<reference evidence="9" key="1">
    <citation type="submission" date="2018-11" db="EMBL/GenBank/DDBJ databases">
        <authorList>
            <person name="Alioto T."/>
            <person name="Alioto T."/>
        </authorList>
    </citation>
    <scope>NUCLEOTIDE SEQUENCE</scope>
</reference>
<dbReference type="InterPro" id="IPR053998">
    <property type="entry name" value="ACDH-11_C"/>
</dbReference>
<dbReference type="PANTHER" id="PTHR42707:SF2">
    <property type="entry name" value="ACD11 DEHYDROGENASE"/>
    <property type="match status" value="1"/>
</dbReference>
<keyword evidence="3 4" id="KW-0274">FAD</keyword>
<comment type="cofactor">
    <cofactor evidence="4">
        <name>FAD</name>
        <dbReference type="ChEBI" id="CHEBI:57692"/>
    </cofactor>
</comment>
<dbReference type="SUPFAM" id="SSF56645">
    <property type="entry name" value="Acyl-CoA dehydrogenase NM domain-like"/>
    <property type="match status" value="1"/>
</dbReference>
<dbReference type="InterPro" id="IPR036250">
    <property type="entry name" value="AcylCo_DH-like_C"/>
</dbReference>
<gene>
    <name evidence="9" type="ORF">MGAL_10B029301</name>
</gene>
<dbReference type="Proteomes" id="UP000596742">
    <property type="component" value="Unassembled WGS sequence"/>
</dbReference>
<feature type="domain" description="Acyl-CoA dehydrogenase 11-like C-terminal" evidence="8">
    <location>
        <begin position="496"/>
        <end position="611"/>
    </location>
</feature>
<evidence type="ECO:0000256" key="2">
    <source>
        <dbReference type="ARBA" id="ARBA00022630"/>
    </source>
</evidence>
<dbReference type="Pfam" id="PF00441">
    <property type="entry name" value="Acyl-CoA_dh_1"/>
    <property type="match status" value="1"/>
</dbReference>
<evidence type="ECO:0000256" key="1">
    <source>
        <dbReference type="ARBA" id="ARBA00009347"/>
    </source>
</evidence>
<dbReference type="InterPro" id="IPR052904">
    <property type="entry name" value="Acyl-CoA_dehydrogenase-like"/>
</dbReference>
<evidence type="ECO:0000313" key="9">
    <source>
        <dbReference type="EMBL" id="VDI00278.1"/>
    </source>
</evidence>
<dbReference type="Gene3D" id="6.10.250.600">
    <property type="match status" value="1"/>
</dbReference>
<comment type="similarity">
    <text evidence="1 4">Belongs to the acyl-CoA dehydrogenase family.</text>
</comment>
<feature type="domain" description="Acyl-CoA dehydrogenase/oxidase C-terminal" evidence="5">
    <location>
        <begin position="332"/>
        <end position="487"/>
    </location>
</feature>
<feature type="domain" description="Adaptive response protein AidB N-terminal" evidence="7">
    <location>
        <begin position="58"/>
        <end position="200"/>
    </location>
</feature>